<sequence length="86" mass="9840">MSQQFFTPPQAAELLGVKPDKILGWIHSGELPASNVAKVPNGERPRWRIAENDLGRFLLHRRNPASVEPKPSRKRRTTTKREPIFD</sequence>
<evidence type="ECO:0000259" key="2">
    <source>
        <dbReference type="Pfam" id="PF12728"/>
    </source>
</evidence>
<evidence type="ECO:0000256" key="1">
    <source>
        <dbReference type="SAM" id="MobiDB-lite"/>
    </source>
</evidence>
<dbReference type="Pfam" id="PF12728">
    <property type="entry name" value="HTH_17"/>
    <property type="match status" value="1"/>
</dbReference>
<comment type="caution">
    <text evidence="3">The sequence shown here is derived from an EMBL/GenBank/DDBJ whole genome shotgun (WGS) entry which is preliminary data.</text>
</comment>
<gene>
    <name evidence="3" type="ORF">FYK55_21885</name>
</gene>
<organism evidence="3 4">
    <name type="scientific">Roseiconus nitratireducens</name>
    <dbReference type="NCBI Taxonomy" id="2605748"/>
    <lineage>
        <taxon>Bacteria</taxon>
        <taxon>Pseudomonadati</taxon>
        <taxon>Planctomycetota</taxon>
        <taxon>Planctomycetia</taxon>
        <taxon>Pirellulales</taxon>
        <taxon>Pirellulaceae</taxon>
        <taxon>Roseiconus</taxon>
    </lineage>
</organism>
<protein>
    <submittedName>
        <fullName evidence="3">Helix-turn-helix domain-containing protein</fullName>
    </submittedName>
</protein>
<dbReference type="AlphaFoldDB" id="A0A5M6D0U8"/>
<keyword evidence="4" id="KW-1185">Reference proteome</keyword>
<feature type="region of interest" description="Disordered" evidence="1">
    <location>
        <begin position="60"/>
        <end position="86"/>
    </location>
</feature>
<dbReference type="InterPro" id="IPR041657">
    <property type="entry name" value="HTH_17"/>
</dbReference>
<evidence type="ECO:0000313" key="4">
    <source>
        <dbReference type="Proteomes" id="UP000324479"/>
    </source>
</evidence>
<proteinExistence type="predicted"/>
<evidence type="ECO:0000313" key="3">
    <source>
        <dbReference type="EMBL" id="KAA5540310.1"/>
    </source>
</evidence>
<dbReference type="EMBL" id="VWOX01000014">
    <property type="protein sequence ID" value="KAA5540310.1"/>
    <property type="molecule type" value="Genomic_DNA"/>
</dbReference>
<feature type="domain" description="Helix-turn-helix" evidence="2">
    <location>
        <begin position="5"/>
        <end position="59"/>
    </location>
</feature>
<name>A0A5M6D0U8_9BACT</name>
<reference evidence="3 4" key="1">
    <citation type="submission" date="2019-08" db="EMBL/GenBank/DDBJ databases">
        <authorList>
            <person name="Dhanesh K."/>
            <person name="Kumar G."/>
            <person name="Sasikala C."/>
            <person name="Venkata Ramana C."/>
        </authorList>
    </citation>
    <scope>NUCLEOTIDE SEQUENCE [LARGE SCALE GENOMIC DNA]</scope>
    <source>
        <strain evidence="3 4">JC645</strain>
    </source>
</reference>
<dbReference type="Proteomes" id="UP000324479">
    <property type="component" value="Unassembled WGS sequence"/>
</dbReference>
<accession>A0A5M6D0U8</accession>